<dbReference type="GO" id="GO:1990072">
    <property type="term" value="C:TRAPPIII protein complex"/>
    <property type="evidence" value="ECO:0007669"/>
    <property type="project" value="TreeGrafter"/>
</dbReference>
<comment type="caution">
    <text evidence="2">The sequence shown here is derived from an EMBL/GenBank/DDBJ whole genome shotgun (WGS) entry which is preliminary data.</text>
</comment>
<dbReference type="InterPro" id="IPR055427">
    <property type="entry name" value="TRAPPC13_N"/>
</dbReference>
<dbReference type="PANTHER" id="PTHR13134:SF3">
    <property type="entry name" value="TRAFFICKING PROTEIN PARTICLE COMPLEX SUBUNIT 13"/>
    <property type="match status" value="1"/>
</dbReference>
<evidence type="ECO:0000313" key="2">
    <source>
        <dbReference type="EMBL" id="CAF4201634.1"/>
    </source>
</evidence>
<gene>
    <name evidence="2" type="ORF">GIL414_LOCUS21635</name>
</gene>
<reference evidence="2" key="1">
    <citation type="submission" date="2021-02" db="EMBL/GenBank/DDBJ databases">
        <authorList>
            <person name="Nowell W R."/>
        </authorList>
    </citation>
    <scope>NUCLEOTIDE SEQUENCE</scope>
</reference>
<accession>A0A8S2S4F8</accession>
<sequence>MRLSKPTLYQNIPVYAEEESSSSAAAFLAGQSHDIAIGNDNSVLSHLLVLPYSFGNVFLGEIFSAIVSLHNQSDQVLRDVILK</sequence>
<dbReference type="Pfam" id="PF06159">
    <property type="entry name" value="TRAPPC13_N"/>
    <property type="match status" value="1"/>
</dbReference>
<organism evidence="2 3">
    <name type="scientific">Rotaria magnacalcarata</name>
    <dbReference type="NCBI Taxonomy" id="392030"/>
    <lineage>
        <taxon>Eukaryota</taxon>
        <taxon>Metazoa</taxon>
        <taxon>Spiralia</taxon>
        <taxon>Gnathifera</taxon>
        <taxon>Rotifera</taxon>
        <taxon>Eurotatoria</taxon>
        <taxon>Bdelloidea</taxon>
        <taxon>Philodinida</taxon>
        <taxon>Philodinidae</taxon>
        <taxon>Rotaria</taxon>
    </lineage>
</organism>
<proteinExistence type="predicted"/>
<feature type="non-terminal residue" evidence="2">
    <location>
        <position position="1"/>
    </location>
</feature>
<feature type="domain" description="Trafficking protein particle complex subunit 13 N-terminal" evidence="1">
    <location>
        <begin position="1"/>
        <end position="82"/>
    </location>
</feature>
<protein>
    <recommendedName>
        <fullName evidence="1">Trafficking protein particle complex subunit 13 N-terminal domain-containing protein</fullName>
    </recommendedName>
</protein>
<dbReference type="Proteomes" id="UP000681720">
    <property type="component" value="Unassembled WGS sequence"/>
</dbReference>
<dbReference type="AlphaFoldDB" id="A0A8S2S4F8"/>
<name>A0A8S2S4F8_9BILA</name>
<dbReference type="PANTHER" id="PTHR13134">
    <property type="entry name" value="TRAFFICKING PROTEIN PARTICLE COMPLEX SUBUNIT 13"/>
    <property type="match status" value="1"/>
</dbReference>
<evidence type="ECO:0000313" key="3">
    <source>
        <dbReference type="Proteomes" id="UP000681720"/>
    </source>
</evidence>
<dbReference type="InterPro" id="IPR010378">
    <property type="entry name" value="TRAPPC13"/>
</dbReference>
<evidence type="ECO:0000259" key="1">
    <source>
        <dbReference type="Pfam" id="PF06159"/>
    </source>
</evidence>
<dbReference type="EMBL" id="CAJOBJ010018996">
    <property type="protein sequence ID" value="CAF4201634.1"/>
    <property type="molecule type" value="Genomic_DNA"/>
</dbReference>